<evidence type="ECO:0000313" key="3">
    <source>
        <dbReference type="EMBL" id="SKB49626.1"/>
    </source>
</evidence>
<dbReference type="Proteomes" id="UP000190150">
    <property type="component" value="Unassembled WGS sequence"/>
</dbReference>
<dbReference type="RefSeq" id="WP_079641557.1">
    <property type="nucleotide sequence ID" value="NZ_FUZF01000002.1"/>
</dbReference>
<dbReference type="EMBL" id="FUZF01000002">
    <property type="protein sequence ID" value="SKB49626.1"/>
    <property type="molecule type" value="Genomic_DNA"/>
</dbReference>
<evidence type="ECO:0000256" key="1">
    <source>
        <dbReference type="SAM" id="MobiDB-lite"/>
    </source>
</evidence>
<name>A0A1T5BQY4_9SPHI</name>
<feature type="signal peptide" evidence="2">
    <location>
        <begin position="1"/>
        <end position="26"/>
    </location>
</feature>
<reference evidence="4" key="1">
    <citation type="submission" date="2017-02" db="EMBL/GenBank/DDBJ databases">
        <authorList>
            <person name="Varghese N."/>
            <person name="Submissions S."/>
        </authorList>
    </citation>
    <scope>NUCLEOTIDE SEQUENCE [LARGE SCALE GENOMIC DNA]</scope>
    <source>
        <strain evidence="4">DSM 24091</strain>
    </source>
</reference>
<proteinExistence type="predicted"/>
<evidence type="ECO:0000313" key="4">
    <source>
        <dbReference type="Proteomes" id="UP000190150"/>
    </source>
</evidence>
<dbReference type="STRING" id="1513896.SAMN05660841_00887"/>
<keyword evidence="4" id="KW-1185">Reference proteome</keyword>
<feature type="compositionally biased region" description="Polar residues" evidence="1">
    <location>
        <begin position="83"/>
        <end position="93"/>
    </location>
</feature>
<feature type="region of interest" description="Disordered" evidence="1">
    <location>
        <begin position="83"/>
        <end position="112"/>
    </location>
</feature>
<dbReference type="AlphaFoldDB" id="A0A1T5BQY4"/>
<accession>A0A1T5BQY4</accession>
<protein>
    <submittedName>
        <fullName evidence="3">Uncharacterized protein</fullName>
    </submittedName>
</protein>
<keyword evidence="2" id="KW-0732">Signal</keyword>
<feature type="chain" id="PRO_5013295676" evidence="2">
    <location>
        <begin position="27"/>
        <end position="112"/>
    </location>
</feature>
<evidence type="ECO:0000256" key="2">
    <source>
        <dbReference type="SAM" id="SignalP"/>
    </source>
</evidence>
<sequence>MENSFKNKVKVLGGALLLGLAVVGSAFTTEKQDNKPVEKKETTQQQHRFFNISGNPLSTNPLDYVYDSSGNCRESEKACSAQWTHTGTPTNGMHPNGAKVSADDLGTYIPGN</sequence>
<organism evidence="3 4">
    <name type="scientific">Sphingobacterium nematocida</name>
    <dbReference type="NCBI Taxonomy" id="1513896"/>
    <lineage>
        <taxon>Bacteria</taxon>
        <taxon>Pseudomonadati</taxon>
        <taxon>Bacteroidota</taxon>
        <taxon>Sphingobacteriia</taxon>
        <taxon>Sphingobacteriales</taxon>
        <taxon>Sphingobacteriaceae</taxon>
        <taxon>Sphingobacterium</taxon>
    </lineage>
</organism>
<gene>
    <name evidence="3" type="ORF">SAMN05660841_00887</name>
</gene>
<dbReference type="OrthoDB" id="9835290at2"/>